<organism evidence="7 8">
    <name type="scientific">Chelatococcus caeni</name>
    <dbReference type="NCBI Taxonomy" id="1348468"/>
    <lineage>
        <taxon>Bacteria</taxon>
        <taxon>Pseudomonadati</taxon>
        <taxon>Pseudomonadota</taxon>
        <taxon>Alphaproteobacteria</taxon>
        <taxon>Hyphomicrobiales</taxon>
        <taxon>Chelatococcaceae</taxon>
        <taxon>Chelatococcus</taxon>
    </lineage>
</organism>
<gene>
    <name evidence="7" type="ORF">GGR16_002519</name>
</gene>
<dbReference type="PANTHER" id="PTHR30293:SF0">
    <property type="entry name" value="NITROGEN ASSIMILATION REGULATORY PROTEIN NAC"/>
    <property type="match status" value="1"/>
</dbReference>
<evidence type="ECO:0000256" key="2">
    <source>
        <dbReference type="ARBA" id="ARBA00023015"/>
    </source>
</evidence>
<evidence type="ECO:0000256" key="3">
    <source>
        <dbReference type="ARBA" id="ARBA00023125"/>
    </source>
</evidence>
<dbReference type="Pfam" id="PF00126">
    <property type="entry name" value="HTH_1"/>
    <property type="match status" value="1"/>
</dbReference>
<protein>
    <submittedName>
        <fullName evidence="7">LysR family nitrogen assimilation transcriptional regulator</fullName>
    </submittedName>
</protein>
<name>A0A840BX05_9HYPH</name>
<evidence type="ECO:0000313" key="7">
    <source>
        <dbReference type="EMBL" id="MBB4017490.1"/>
    </source>
</evidence>
<dbReference type="AlphaFoldDB" id="A0A840BX05"/>
<proteinExistence type="inferred from homology"/>
<dbReference type="GO" id="GO:0003677">
    <property type="term" value="F:DNA binding"/>
    <property type="evidence" value="ECO:0007669"/>
    <property type="project" value="UniProtKB-KW"/>
</dbReference>
<dbReference type="Proteomes" id="UP000577362">
    <property type="component" value="Unassembled WGS sequence"/>
</dbReference>
<dbReference type="EMBL" id="JACIEN010000002">
    <property type="protein sequence ID" value="MBB4017490.1"/>
    <property type="molecule type" value="Genomic_DNA"/>
</dbReference>
<evidence type="ECO:0000313" key="8">
    <source>
        <dbReference type="Proteomes" id="UP000577362"/>
    </source>
</evidence>
<dbReference type="GO" id="GO:2000142">
    <property type="term" value="P:regulation of DNA-templated transcription initiation"/>
    <property type="evidence" value="ECO:0007669"/>
    <property type="project" value="TreeGrafter"/>
</dbReference>
<dbReference type="Gene3D" id="1.10.10.10">
    <property type="entry name" value="Winged helix-like DNA-binding domain superfamily/Winged helix DNA-binding domain"/>
    <property type="match status" value="1"/>
</dbReference>
<sequence>MAQPVLSRQIKSLEQELGVELLYRNGRGIVLTEAGKLLEQYARSIFDTMARAEGDIAALRTSPKGQIIIGMPPSVGSVLTVPLVRSFRRDFPLIAMRVMEGFSGHVLEWLMTGKIDVAVLYNAPGVSNLISEPLLQDELFLLGADTDPERLPPGPVLASRLSALPMIMPSRPHGLRLLVDQILGAAHIKVNVELEVEAMPSTLNLVEQGFGYTILSYSSCHQLVRSGRIKLWRIVEPQLTRQLLLATSTQRPTTTATRALADMVRSQVRELLTRGAWIPPQAVLSHPACAS</sequence>
<keyword evidence="4" id="KW-0010">Activator</keyword>
<dbReference type="CDD" id="cd08433">
    <property type="entry name" value="PBP2_Nac"/>
    <property type="match status" value="1"/>
</dbReference>
<dbReference type="InterPro" id="IPR036390">
    <property type="entry name" value="WH_DNA-bd_sf"/>
</dbReference>
<dbReference type="InterPro" id="IPR036388">
    <property type="entry name" value="WH-like_DNA-bd_sf"/>
</dbReference>
<keyword evidence="3" id="KW-0238">DNA-binding</keyword>
<keyword evidence="8" id="KW-1185">Reference proteome</keyword>
<comment type="caution">
    <text evidence="7">The sequence shown here is derived from an EMBL/GenBank/DDBJ whole genome shotgun (WGS) entry which is preliminary data.</text>
</comment>
<dbReference type="Pfam" id="PF03466">
    <property type="entry name" value="LysR_substrate"/>
    <property type="match status" value="1"/>
</dbReference>
<dbReference type="GO" id="GO:0003700">
    <property type="term" value="F:DNA-binding transcription factor activity"/>
    <property type="evidence" value="ECO:0007669"/>
    <property type="project" value="InterPro"/>
</dbReference>
<dbReference type="SUPFAM" id="SSF46785">
    <property type="entry name" value="Winged helix' DNA-binding domain"/>
    <property type="match status" value="1"/>
</dbReference>
<accession>A0A840BX05</accession>
<dbReference type="InterPro" id="IPR005119">
    <property type="entry name" value="LysR_subst-bd"/>
</dbReference>
<dbReference type="Gene3D" id="3.40.190.290">
    <property type="match status" value="1"/>
</dbReference>
<evidence type="ECO:0000256" key="4">
    <source>
        <dbReference type="ARBA" id="ARBA00023159"/>
    </source>
</evidence>
<reference evidence="7 8" key="1">
    <citation type="submission" date="2020-08" db="EMBL/GenBank/DDBJ databases">
        <title>Genomic Encyclopedia of Type Strains, Phase IV (KMG-IV): sequencing the most valuable type-strain genomes for metagenomic binning, comparative biology and taxonomic classification.</title>
        <authorList>
            <person name="Goeker M."/>
        </authorList>
    </citation>
    <scope>NUCLEOTIDE SEQUENCE [LARGE SCALE GENOMIC DNA]</scope>
    <source>
        <strain evidence="7 8">DSM 103737</strain>
    </source>
</reference>
<comment type="similarity">
    <text evidence="1">Belongs to the LysR transcriptional regulatory family.</text>
</comment>
<dbReference type="PROSITE" id="PS50931">
    <property type="entry name" value="HTH_LYSR"/>
    <property type="match status" value="1"/>
</dbReference>
<keyword evidence="5" id="KW-0804">Transcription</keyword>
<evidence type="ECO:0000256" key="1">
    <source>
        <dbReference type="ARBA" id="ARBA00009437"/>
    </source>
</evidence>
<dbReference type="InterPro" id="IPR000847">
    <property type="entry name" value="LysR_HTH_N"/>
</dbReference>
<evidence type="ECO:0000256" key="5">
    <source>
        <dbReference type="ARBA" id="ARBA00023163"/>
    </source>
</evidence>
<evidence type="ECO:0000259" key="6">
    <source>
        <dbReference type="PROSITE" id="PS50931"/>
    </source>
</evidence>
<keyword evidence="2" id="KW-0805">Transcription regulation</keyword>
<dbReference type="PANTHER" id="PTHR30293">
    <property type="entry name" value="TRANSCRIPTIONAL REGULATORY PROTEIN NAC-RELATED"/>
    <property type="match status" value="1"/>
</dbReference>
<feature type="domain" description="HTH lysR-type" evidence="6">
    <location>
        <begin position="1"/>
        <end position="32"/>
    </location>
</feature>
<dbReference type="SUPFAM" id="SSF53850">
    <property type="entry name" value="Periplasmic binding protein-like II"/>
    <property type="match status" value="1"/>
</dbReference>